<feature type="region of interest" description="Disordered" evidence="1">
    <location>
        <begin position="176"/>
        <end position="209"/>
    </location>
</feature>
<evidence type="ECO:0000313" key="2">
    <source>
        <dbReference type="EMBL" id="DAF92794.1"/>
    </source>
</evidence>
<proteinExistence type="predicted"/>
<reference evidence="2" key="1">
    <citation type="journal article" date="2021" name="Proc. Natl. Acad. Sci. U.S.A.">
        <title>A Catalog of Tens of Thousands of Viruses from Human Metagenomes Reveals Hidden Associations with Chronic Diseases.</title>
        <authorList>
            <person name="Tisza M.J."/>
            <person name="Buck C.B."/>
        </authorList>
    </citation>
    <scope>NUCLEOTIDE SEQUENCE</scope>
    <source>
        <strain evidence="2">Ctdj515</strain>
    </source>
</reference>
<organism evidence="2">
    <name type="scientific">Siphoviridae sp. ctdj515</name>
    <dbReference type="NCBI Taxonomy" id="2825582"/>
    <lineage>
        <taxon>Viruses</taxon>
        <taxon>Duplodnaviria</taxon>
        <taxon>Heunggongvirae</taxon>
        <taxon>Uroviricota</taxon>
        <taxon>Caudoviricetes</taxon>
    </lineage>
</organism>
<protein>
    <submittedName>
        <fullName evidence="2">Uncharacterized protein</fullName>
    </submittedName>
</protein>
<dbReference type="EMBL" id="BK016073">
    <property type="protein sequence ID" value="DAF92794.1"/>
    <property type="molecule type" value="Genomic_DNA"/>
</dbReference>
<feature type="compositionally biased region" description="Basic and acidic residues" evidence="1">
    <location>
        <begin position="75"/>
        <end position="88"/>
    </location>
</feature>
<feature type="compositionally biased region" description="Low complexity" evidence="1">
    <location>
        <begin position="65"/>
        <end position="74"/>
    </location>
</feature>
<name>A0A8S5UEG7_9CAUD</name>
<evidence type="ECO:0000256" key="1">
    <source>
        <dbReference type="SAM" id="MobiDB-lite"/>
    </source>
</evidence>
<accession>A0A8S5UEG7</accession>
<feature type="compositionally biased region" description="Basic and acidic residues" evidence="1">
    <location>
        <begin position="192"/>
        <end position="209"/>
    </location>
</feature>
<sequence>MKAAPHPNLRVWGCLSCLCGGFHGANECVVGQTHVTPGCLWPCVSKDGSDGQEVTGTCIHGGAAAVPEGVPGPASRERPRESLRDVPSREVPAVLPREQVAVAGGQGAAQVHADNRNISGLAALAGDVQATPVPVTGVDARDLHAAQARVSAKKNHRAIALISPSECLVEDIVRDGASDTGGHTHGRQTLRGIDRDEARSVSPSEKRRDRAAHALACLRLPRPRGEHVAQVSRGHGARAIRAFADDLAKVAGVEADSPG</sequence>
<feature type="region of interest" description="Disordered" evidence="1">
    <location>
        <begin position="65"/>
        <end position="89"/>
    </location>
</feature>